<dbReference type="InterPro" id="IPR001628">
    <property type="entry name" value="Znf_hrmn_rcpt"/>
</dbReference>
<keyword evidence="5" id="KW-0805">Transcription regulation</keyword>
<protein>
    <recommendedName>
        <fullName evidence="10">Nuclear receptor domain-containing protein</fullName>
    </recommendedName>
</protein>
<name>A0A9P1N266_9PELO</name>
<dbReference type="GO" id="GO:0000978">
    <property type="term" value="F:RNA polymerase II cis-regulatory region sequence-specific DNA binding"/>
    <property type="evidence" value="ECO:0007669"/>
    <property type="project" value="TreeGrafter"/>
</dbReference>
<keyword evidence="6" id="KW-0238">DNA-binding</keyword>
<gene>
    <name evidence="11" type="ORF">CAMP_LOCUS11357</name>
</gene>
<keyword evidence="3" id="KW-0863">Zinc-finger</keyword>
<dbReference type="PRINTS" id="PR00047">
    <property type="entry name" value="STROIDFINGER"/>
</dbReference>
<dbReference type="GO" id="GO:0009888">
    <property type="term" value="P:tissue development"/>
    <property type="evidence" value="ECO:0007669"/>
    <property type="project" value="TreeGrafter"/>
</dbReference>
<dbReference type="PROSITE" id="PS51030">
    <property type="entry name" value="NUCLEAR_REC_DBD_2"/>
    <property type="match status" value="1"/>
</dbReference>
<evidence type="ECO:0000256" key="5">
    <source>
        <dbReference type="ARBA" id="ARBA00023015"/>
    </source>
</evidence>
<accession>A0A9P1N266</accession>
<keyword evidence="2" id="KW-0479">Metal-binding</keyword>
<dbReference type="GO" id="GO:0008270">
    <property type="term" value="F:zinc ion binding"/>
    <property type="evidence" value="ECO:0007669"/>
    <property type="project" value="UniProtKB-KW"/>
</dbReference>
<dbReference type="Proteomes" id="UP001152747">
    <property type="component" value="Unassembled WGS sequence"/>
</dbReference>
<evidence type="ECO:0000256" key="9">
    <source>
        <dbReference type="ARBA" id="ARBA00023242"/>
    </source>
</evidence>
<evidence type="ECO:0000259" key="10">
    <source>
        <dbReference type="PROSITE" id="PS51030"/>
    </source>
</evidence>
<dbReference type="PANTHER" id="PTHR24086:SF44">
    <property type="entry name" value="NUCLEAR HORMONE RECEPTOR FAMILY-RELATED"/>
    <property type="match status" value="1"/>
</dbReference>
<evidence type="ECO:0000256" key="1">
    <source>
        <dbReference type="ARBA" id="ARBA00004123"/>
    </source>
</evidence>
<dbReference type="Gene3D" id="3.30.50.10">
    <property type="entry name" value="Erythroid Transcription Factor GATA-1, subunit A"/>
    <property type="match status" value="1"/>
</dbReference>
<keyword evidence="4" id="KW-0862">Zinc</keyword>
<keyword evidence="8" id="KW-0675">Receptor</keyword>
<dbReference type="Pfam" id="PF00105">
    <property type="entry name" value="zf-C4"/>
    <property type="match status" value="1"/>
</dbReference>
<dbReference type="SUPFAM" id="SSF57716">
    <property type="entry name" value="Glucocorticoid receptor-like (DNA-binding domain)"/>
    <property type="match status" value="1"/>
</dbReference>
<keyword evidence="12" id="KW-1185">Reference proteome</keyword>
<dbReference type="InterPro" id="IPR013088">
    <property type="entry name" value="Znf_NHR/GATA"/>
</dbReference>
<comment type="subcellular location">
    <subcellularLocation>
        <location evidence="1">Nucleus</location>
    </subcellularLocation>
</comment>
<sequence length="116" mass="13285">MECRVCGELEGKPHYGTVCCASCKAFFRRRFLNNEKKECRNGNRCEISASNRKNCSSCRYKKCLEVGLKTEEIRGKRKCSPLPNITTLAIPTSSKFIDISYEDAMRIADMYLNLEL</sequence>
<dbReference type="PANTHER" id="PTHR24086">
    <property type="entry name" value="NUCLEAR RECEPTOR SUBFAMILY 5 GROUP A"/>
    <property type="match status" value="1"/>
</dbReference>
<evidence type="ECO:0000256" key="2">
    <source>
        <dbReference type="ARBA" id="ARBA00022723"/>
    </source>
</evidence>
<feature type="domain" description="Nuclear receptor" evidence="10">
    <location>
        <begin position="1"/>
        <end position="75"/>
    </location>
</feature>
<evidence type="ECO:0000313" key="11">
    <source>
        <dbReference type="EMBL" id="CAI5448720.1"/>
    </source>
</evidence>
<comment type="caution">
    <text evidence="11">The sequence shown here is derived from an EMBL/GenBank/DDBJ whole genome shotgun (WGS) entry which is preliminary data.</text>
</comment>
<dbReference type="AlphaFoldDB" id="A0A9P1N266"/>
<dbReference type="EMBL" id="CANHGI010000004">
    <property type="protein sequence ID" value="CAI5448720.1"/>
    <property type="molecule type" value="Genomic_DNA"/>
</dbReference>
<dbReference type="GO" id="GO:0004879">
    <property type="term" value="F:nuclear receptor activity"/>
    <property type="evidence" value="ECO:0007669"/>
    <property type="project" value="InterPro"/>
</dbReference>
<organism evidence="11 12">
    <name type="scientific">Caenorhabditis angaria</name>
    <dbReference type="NCBI Taxonomy" id="860376"/>
    <lineage>
        <taxon>Eukaryota</taxon>
        <taxon>Metazoa</taxon>
        <taxon>Ecdysozoa</taxon>
        <taxon>Nematoda</taxon>
        <taxon>Chromadorea</taxon>
        <taxon>Rhabditida</taxon>
        <taxon>Rhabditina</taxon>
        <taxon>Rhabditomorpha</taxon>
        <taxon>Rhabditoidea</taxon>
        <taxon>Rhabditidae</taxon>
        <taxon>Peloderinae</taxon>
        <taxon>Caenorhabditis</taxon>
    </lineage>
</organism>
<evidence type="ECO:0000256" key="3">
    <source>
        <dbReference type="ARBA" id="ARBA00022771"/>
    </source>
</evidence>
<dbReference type="SMART" id="SM00399">
    <property type="entry name" value="ZnF_C4"/>
    <property type="match status" value="1"/>
</dbReference>
<dbReference type="OrthoDB" id="5804878at2759"/>
<proteinExistence type="predicted"/>
<evidence type="ECO:0000256" key="4">
    <source>
        <dbReference type="ARBA" id="ARBA00022833"/>
    </source>
</evidence>
<dbReference type="GO" id="GO:0090575">
    <property type="term" value="C:RNA polymerase II transcription regulator complex"/>
    <property type="evidence" value="ECO:0007669"/>
    <property type="project" value="TreeGrafter"/>
</dbReference>
<evidence type="ECO:0000256" key="6">
    <source>
        <dbReference type="ARBA" id="ARBA00023125"/>
    </source>
</evidence>
<dbReference type="InterPro" id="IPR016355">
    <property type="entry name" value="NR5-like"/>
</dbReference>
<dbReference type="GO" id="GO:0009755">
    <property type="term" value="P:hormone-mediated signaling pathway"/>
    <property type="evidence" value="ECO:0007669"/>
    <property type="project" value="TreeGrafter"/>
</dbReference>
<evidence type="ECO:0000313" key="12">
    <source>
        <dbReference type="Proteomes" id="UP001152747"/>
    </source>
</evidence>
<dbReference type="PROSITE" id="PS00031">
    <property type="entry name" value="NUCLEAR_REC_DBD_1"/>
    <property type="match status" value="1"/>
</dbReference>
<evidence type="ECO:0000256" key="8">
    <source>
        <dbReference type="ARBA" id="ARBA00023170"/>
    </source>
</evidence>
<evidence type="ECO:0000256" key="7">
    <source>
        <dbReference type="ARBA" id="ARBA00023163"/>
    </source>
</evidence>
<reference evidence="11" key="1">
    <citation type="submission" date="2022-11" db="EMBL/GenBank/DDBJ databases">
        <authorList>
            <person name="Kikuchi T."/>
        </authorList>
    </citation>
    <scope>NUCLEOTIDE SEQUENCE</scope>
    <source>
        <strain evidence="11">PS1010</strain>
    </source>
</reference>
<keyword evidence="7" id="KW-0804">Transcription</keyword>
<keyword evidence="9" id="KW-0539">Nucleus</keyword>